<accession>A0A6L2KJW3</accession>
<dbReference type="Pfam" id="PF00646">
    <property type="entry name" value="F-box"/>
    <property type="match status" value="1"/>
</dbReference>
<dbReference type="InterPro" id="IPR001810">
    <property type="entry name" value="F-box_dom"/>
</dbReference>
<dbReference type="SUPFAM" id="SSF81383">
    <property type="entry name" value="F-box domain"/>
    <property type="match status" value="1"/>
</dbReference>
<dbReference type="InterPro" id="IPR036047">
    <property type="entry name" value="F-box-like_dom_sf"/>
</dbReference>
<dbReference type="SMART" id="SM00256">
    <property type="entry name" value="FBOX"/>
    <property type="match status" value="1"/>
</dbReference>
<comment type="caution">
    <text evidence="2">The sequence shown here is derived from an EMBL/GenBank/DDBJ whole genome shotgun (WGS) entry which is preliminary data.</text>
</comment>
<dbReference type="PANTHER" id="PTHR32212:SF459">
    <property type="entry name" value="F-BOX DOMAIN-CONTAINING PROTEIN"/>
    <property type="match status" value="1"/>
</dbReference>
<dbReference type="CDD" id="cd22160">
    <property type="entry name" value="F-box_AtFBL13-like"/>
    <property type="match status" value="1"/>
</dbReference>
<dbReference type="InterPro" id="IPR053781">
    <property type="entry name" value="F-box_AtFBL13-like"/>
</dbReference>
<name>A0A6L2KJW3_TANCI</name>
<dbReference type="EMBL" id="BKCJ010002611">
    <property type="protein sequence ID" value="GEU49758.1"/>
    <property type="molecule type" value="Genomic_DNA"/>
</dbReference>
<evidence type="ECO:0000259" key="1">
    <source>
        <dbReference type="SMART" id="SM00256"/>
    </source>
</evidence>
<feature type="domain" description="F-box" evidence="1">
    <location>
        <begin position="39"/>
        <end position="79"/>
    </location>
</feature>
<protein>
    <recommendedName>
        <fullName evidence="1">F-box domain-containing protein</fullName>
    </recommendedName>
</protein>
<gene>
    <name evidence="2" type="ORF">Tci_021736</name>
</gene>
<dbReference type="PANTHER" id="PTHR32212">
    <property type="entry name" value="CYCLIN-LIKE F-BOX"/>
    <property type="match status" value="1"/>
</dbReference>
<sequence length="130" mass="14797">MAECSSKLERPLGAKGKGRVIQVEEDCRIPDVMDFISNMPDDVLVNILSRLPLKQAVTTGVLSPRWRFVWHSLKYLDFVGTKTQAKMNRERLGLERAKYINQVNSVIGSLRSHSSPMVKSFEISFNLDKM</sequence>
<evidence type="ECO:0000313" key="2">
    <source>
        <dbReference type="EMBL" id="GEU49758.1"/>
    </source>
</evidence>
<proteinExistence type="predicted"/>
<reference evidence="2" key="1">
    <citation type="journal article" date="2019" name="Sci. Rep.">
        <title>Draft genome of Tanacetum cinerariifolium, the natural source of mosquito coil.</title>
        <authorList>
            <person name="Yamashiro T."/>
            <person name="Shiraishi A."/>
            <person name="Satake H."/>
            <person name="Nakayama K."/>
        </authorList>
    </citation>
    <scope>NUCLEOTIDE SEQUENCE</scope>
</reference>
<dbReference type="AlphaFoldDB" id="A0A6L2KJW3"/>
<organism evidence="2">
    <name type="scientific">Tanacetum cinerariifolium</name>
    <name type="common">Dalmatian daisy</name>
    <name type="synonym">Chrysanthemum cinerariifolium</name>
    <dbReference type="NCBI Taxonomy" id="118510"/>
    <lineage>
        <taxon>Eukaryota</taxon>
        <taxon>Viridiplantae</taxon>
        <taxon>Streptophyta</taxon>
        <taxon>Embryophyta</taxon>
        <taxon>Tracheophyta</taxon>
        <taxon>Spermatophyta</taxon>
        <taxon>Magnoliopsida</taxon>
        <taxon>eudicotyledons</taxon>
        <taxon>Gunneridae</taxon>
        <taxon>Pentapetalae</taxon>
        <taxon>asterids</taxon>
        <taxon>campanulids</taxon>
        <taxon>Asterales</taxon>
        <taxon>Asteraceae</taxon>
        <taxon>Asteroideae</taxon>
        <taxon>Anthemideae</taxon>
        <taxon>Anthemidinae</taxon>
        <taxon>Tanacetum</taxon>
    </lineage>
</organism>